<accession>G1C9J7</accession>
<keyword evidence="4" id="KW-0167">Capsid protein</keyword>
<evidence type="ECO:0000256" key="2">
    <source>
        <dbReference type="ARBA" id="ARBA00005398"/>
    </source>
</evidence>
<evidence type="ECO:0000256" key="1">
    <source>
        <dbReference type="ARBA" id="ARBA00004328"/>
    </source>
</evidence>
<reference evidence="8" key="2">
    <citation type="submission" date="2011-03" db="EMBL/GenBank/DDBJ databases">
        <authorList>
            <person name="Phan T."/>
            <person name="Delwart E."/>
        </authorList>
    </citation>
    <scope>NUCLEOTIDE SEQUENCE</scope>
    <source>
        <strain evidence="8">M-6/USA/2010</strain>
    </source>
</reference>
<keyword evidence="3" id="KW-1140">T=1 icosahedral capsid protein</keyword>
<dbReference type="GO" id="GO:0039615">
    <property type="term" value="C:T=1 icosahedral viral capsid"/>
    <property type="evidence" value="ECO:0007669"/>
    <property type="project" value="UniProtKB-KW"/>
</dbReference>
<evidence type="ECO:0000259" key="7">
    <source>
        <dbReference type="Pfam" id="PF00740"/>
    </source>
</evidence>
<reference evidence="8" key="1">
    <citation type="journal article" date="2011" name="PLoS Pathog.">
        <title>The fecal viral flora of wild rodents.</title>
        <authorList>
            <person name="Phan T.G."/>
            <person name="Kapusinszky B."/>
            <person name="Wang C."/>
            <person name="Rose R.K."/>
            <person name="Lipton H.L."/>
            <person name="Delwart E.L."/>
        </authorList>
    </citation>
    <scope>NUCLEOTIDE SEQUENCE</scope>
    <source>
        <strain evidence="8">M-6/USA/2010</strain>
    </source>
</reference>
<dbReference type="InterPro" id="IPR036952">
    <property type="entry name" value="VP1/VP2"/>
</dbReference>
<proteinExistence type="inferred from homology"/>
<dbReference type="InterPro" id="IPR001403">
    <property type="entry name" value="Parvovirus_coat"/>
</dbReference>
<evidence type="ECO:0000256" key="3">
    <source>
        <dbReference type="ARBA" id="ARBA00022431"/>
    </source>
</evidence>
<evidence type="ECO:0000313" key="8">
    <source>
        <dbReference type="EMBL" id="AEM05830.1"/>
    </source>
</evidence>
<dbReference type="EMBL" id="JF755426">
    <property type="protein sequence ID" value="AEM05830.1"/>
    <property type="molecule type" value="Genomic_DNA"/>
</dbReference>
<feature type="region of interest" description="Disordered" evidence="6">
    <location>
        <begin position="1"/>
        <end position="35"/>
    </location>
</feature>
<dbReference type="Pfam" id="PF00740">
    <property type="entry name" value="VP1_2"/>
    <property type="match status" value="1"/>
</dbReference>
<dbReference type="GO" id="GO:0005198">
    <property type="term" value="F:structural molecule activity"/>
    <property type="evidence" value="ECO:0007669"/>
    <property type="project" value="InterPro"/>
</dbReference>
<feature type="non-terminal residue" evidence="8">
    <location>
        <position position="1"/>
    </location>
</feature>
<dbReference type="InterPro" id="IPR016184">
    <property type="entry name" value="Capsid/spike_ssDNA_virus"/>
</dbReference>
<evidence type="ECO:0000256" key="5">
    <source>
        <dbReference type="ARBA" id="ARBA00022844"/>
    </source>
</evidence>
<feature type="non-terminal residue" evidence="8">
    <location>
        <position position="93"/>
    </location>
</feature>
<dbReference type="SUPFAM" id="SSF88645">
    <property type="entry name" value="ssDNA viruses"/>
    <property type="match status" value="1"/>
</dbReference>
<evidence type="ECO:0000256" key="4">
    <source>
        <dbReference type="ARBA" id="ARBA00022561"/>
    </source>
</evidence>
<comment type="similarity">
    <text evidence="2">Belongs to the parvoviridae capsid protein family.</text>
</comment>
<protein>
    <submittedName>
        <fullName evidence="8">Nonstructural protein</fullName>
    </submittedName>
</protein>
<feature type="domain" description="Coat protein VP1/VP2 Parvovirus" evidence="7">
    <location>
        <begin position="28"/>
        <end position="86"/>
    </location>
</feature>
<evidence type="ECO:0000256" key="6">
    <source>
        <dbReference type="SAM" id="MobiDB-lite"/>
    </source>
</evidence>
<name>G1C9J7_9VIRU</name>
<keyword evidence="5" id="KW-0946">Virion</keyword>
<dbReference type="Gene3D" id="2.170.30.10">
    <property type="entry name" value="Parvovirus coat protein VP1/VP2"/>
    <property type="match status" value="1"/>
</dbReference>
<sequence>IPNTGAHFPSFSDDGRFRAEASSSYDADKNTPVPGNVTTFSDQKVNQFINQYSTGQVTVSITWELMKENSKRWNPELQYTNNYPGSLFVDFAP</sequence>
<organism evidence="8">
    <name type="scientific">Peromyscus adeno-associated virus M-6/USA/2010</name>
    <dbReference type="NCBI Taxonomy" id="1074212"/>
    <lineage>
        <taxon>Viruses</taxon>
        <taxon>Monodnaviria</taxon>
        <taxon>Shotokuvirae</taxon>
        <taxon>Cossaviricota</taxon>
        <taxon>Quintoviricetes</taxon>
        <taxon>Piccovirales</taxon>
        <taxon>Parvoviridae</taxon>
        <taxon>Parvovirinae</taxon>
        <taxon>Dependoparvovirus</taxon>
    </lineage>
</organism>
<comment type="subcellular location">
    <subcellularLocation>
        <location evidence="1">Virion</location>
    </subcellularLocation>
</comment>